<dbReference type="Pfam" id="PF00801">
    <property type="entry name" value="PKD"/>
    <property type="match status" value="1"/>
</dbReference>
<evidence type="ECO:0000256" key="1">
    <source>
        <dbReference type="ARBA" id="ARBA00022729"/>
    </source>
</evidence>
<dbReference type="Gene3D" id="2.60.40.10">
    <property type="entry name" value="Immunoglobulins"/>
    <property type="match status" value="1"/>
</dbReference>
<dbReference type="SUPFAM" id="SSF56300">
    <property type="entry name" value="Metallo-dependent phosphatases"/>
    <property type="match status" value="1"/>
</dbReference>
<dbReference type="InterPro" id="IPR006558">
    <property type="entry name" value="LamG-like"/>
</dbReference>
<feature type="chain" id="PRO_5047375492" evidence="3">
    <location>
        <begin position="23"/>
        <end position="2713"/>
    </location>
</feature>
<feature type="signal peptide" evidence="3">
    <location>
        <begin position="1"/>
        <end position="22"/>
    </location>
</feature>
<dbReference type="InterPro" id="IPR029052">
    <property type="entry name" value="Metallo-depent_PP-like"/>
</dbReference>
<dbReference type="Pfam" id="PF13385">
    <property type="entry name" value="Laminin_G_3"/>
    <property type="match status" value="4"/>
</dbReference>
<name>A0ABU1TL03_9FLAO</name>
<sequence length="2713" mass="297600">MKKSLLFLALLFSLCWSFSVRGQAIPGDSIVYGPMFSPVYENSVRVWVLTKHGTGTGNTLSISLTGNDATPLTGTVYNSDDRLGYSLRSFEYTNLQPNVTYTAKVLVNGTPSTRMSTIKNGQNVVDDFEFLSGGCGRIYDLTRCIDLPESATHINGDPDMFNVMANEGSDLMVWLGDATYLLGLQHAMGQCPDGVDDWANKDMAFDRYRFYRGYHDKLTMAMPQLSIPDNHDLGPNEFNKNMPTIGEMREIFKDWWPNPEYKSTAEGPGLFSSYKYKDVEYFLTDNRSFRDGTADHFGAEQLEWLKQGLLNSTATFKVIVNGTPTFTPYGGRNFSVSNQAAGFLKFIQDNNINGVLSICADIHEQRFMMRDGDTKYPLFDLLSGNLNSDIGNGNYTVDYNNNSILNGMKQTYLRINVFGEEDDRRMKVEYVGLNGEAYFQSIIHQDLLTSLDTEAKKLDLNMDNALTDASPFQNAVQSSNITYDVDRDNVANGALKLTTSSSIQISNHTSLQLHDRSYTLSFWLNPDAIATNGATILSNGVEGSGVSFGIDGNGKLNYKDHATGITQTSQYSLLPNTWSYVVWKYNNVRKKLSLYYNGFLIQSWSNIASPTLSTGDVKIGNNFEGKKFTGLLDGLTLYGRLLSDQAIANESDFESSRGEVLKVSGGQQLVIPATIINDVFSDDFSIQFWTKLNADPGTNYQIVGSHGRINNNTTGISFEYPDSNKLNVVLGNNTSGWNTSLSNQGEAWNVGEWNHVTVTATKNGTIKYYVNGSLIAQAPFGQYITNNFGLGIGNSPNYGAGLIAAELDEFRLWQKALTEEEIKQQMHYPLLGTEADLAVYYDFSPNETETGFTSKGMFQHQITLNNGGVLAAATSPVGAIEPEFQSIVKGKWSKNNAAIVAGLTLPEPITAFNTNVIIGKSADSTMAVVPNHPELFYLKGGWRIDPVNSPFATVKINLQQGFTAVQFDSITSSSREYHLLKKESDTEFTTIADGSFDGQNVTFFNTNLQDASYFLAWSETSTEAGRGGLLSLVGGHNVAIPFATVNPTLAGAFTLEFWTNIIEATGENPKLIANNGRVNNNTRGFALEIPSNGSVTATFGTNGSGWNAINSGEPLQIGEWNHIALTVQPNQTVKLYVNGELKASNPFTTFALNEVWNLSLGKSINYGAESKTLMDEFRIWNKVKTQEEIKAQMHTIVNTADENLIFNYTFNQEDNGTLLNTGTLANTIPYQNATIIATTAPVNQTILEFPDTVTASWSVKNDPENGFYVKNPITSFTENVVISRKLNNERLQLGTSTDSTYVAGGWHLNALNIATATVQIDLEKIFGIDTDAVNALVENYFLLKGDPASDYQIVSTGTVNEKKVDFENLALSQGNYYLAYKKDVNAAIGLQGGALDMASGHSVEIPKEGVNEALAGPFTIELWARLTQTAGNNTKLVGFSSYGGGTFRGWEMEFLSNQTLQTITGKGDNNAGWNSLNSNYVWKLNEWNHTAVTFTPNGEFKFYINGELVSSSQAQAFIPNTYNLALGKNLANNAPTQNNIDEFRIWSKAKSIEEIRKDMYLTITEATPNLVYNYTFNHDDNGFLINSGSQNVEVSYTNASIIPATTPVREMEASYSNNVSGNWSVKNDPKNGVYLEDAIGNKNSNLVVGREVGEEILGILGSTETDTLYLNSRFLLNPLFLDNGKLNVNLSKVFTNLNDVQLLASEYFLLKGNPAQALEIIATGTKSNNIVSFSEIALEEMPVYLAWKNVATYPEGTFPIALQSLWKYNDTGVDLGIDWQTNAYDDSAWAFGNAILGYGDNRENTLLDFGGDAQNKRPTYYLRHTFNVEDASQYGNLRFNMMKDDGVVVYVNGVEAFRRNMPEGPITYNTFALTAIDGDNEIAFELIETENLLQNGNNVIAVELHQVSATSSDIGFEMEVSAGLPPIAITNFPLVQDSEWYFLDNGSSLDAVDWNSTTAENDNWSRGFGPFGYGDPVATTVSYGPNSANKYITTYFYKDIQVDLNNISDLVEFGVKRDDGALVYVNGVEVFRQNMPEGEITYTTHAASIVDGLNENRYFTQDLPKTVFQEGINRIAVEVHNRDGQSSDLKFDLYIKNKPATIPVDCDAPHISCFTSIAPTGQTNKMIIPEEHRFQQMFKQGIPYTDGSGSVPGNHDYTAYLSLSGSSTVGQVYVNHENTPGGVSVIDLHLDASNNNLWNIDASKPVDFYNTDLATTSRNCSGGITPWGTVITAEEATNGGDANGDGYEDVGWLVEIDAATGLVKEYGNGKQEKLWAMGRMNHENVVVANDNITAYYGEDGGTNCVYKFVADTPGNLYSGKVYVLKLDLPLSGDEASSSTATWIEVPNATKSDRNNLNTLAGALGGTNFNGVEDCEISPLDGKIYFTSKGKNRIYRFKEEGTGVSEFEVFAGGVTYPIETANGIVNEAWSDGNDNLVFDDKGNLWVCQDGGRNYIWVIDPNHTQNNPKVKIFASMPAGSEPTGLTFTPDYKYGFFSVQHPNGNNAPQLDATFTDVTFNGSAVVVFSLGKDLGIQVPLADFVADEVVVTEGETVTFTDLSTNTPNGWEWTFEGGTPATSTEASPTITYSTAGIYDVSLVAKNIAGSSETVTKAQYILVEEELGVNNPNELGDKVSVYPNPTTGLVTVQLEEEAGKKVSIQVYDILGRIISQTGSQTTGPNQKIALDLSQIVGEQVFLIQVQVDGKSSTFKMLKVN</sequence>
<dbReference type="InterPro" id="IPR011042">
    <property type="entry name" value="6-blade_b-propeller_TolB-like"/>
</dbReference>
<dbReference type="SMART" id="SM00089">
    <property type="entry name" value="PKD"/>
    <property type="match status" value="1"/>
</dbReference>
<dbReference type="InterPro" id="IPR035986">
    <property type="entry name" value="PKD_dom_sf"/>
</dbReference>
<dbReference type="RefSeq" id="WP_310023560.1">
    <property type="nucleotide sequence ID" value="NZ_JAVDVI010000001.1"/>
</dbReference>
<dbReference type="Gene3D" id="2.60.120.200">
    <property type="match status" value="4"/>
</dbReference>
<keyword evidence="2" id="KW-1015">Disulfide bond</keyword>
<dbReference type="InterPro" id="IPR000601">
    <property type="entry name" value="PKD_dom"/>
</dbReference>
<accession>A0ABU1TL03</accession>
<dbReference type="PROSITE" id="PS50093">
    <property type="entry name" value="PKD"/>
    <property type="match status" value="1"/>
</dbReference>
<organism evidence="5 6">
    <name type="scientific">Flavobacterium arsenatis</name>
    <dbReference type="NCBI Taxonomy" id="1484332"/>
    <lineage>
        <taxon>Bacteria</taxon>
        <taxon>Pseudomonadati</taxon>
        <taxon>Bacteroidota</taxon>
        <taxon>Flavobacteriia</taxon>
        <taxon>Flavobacteriales</taxon>
        <taxon>Flavobacteriaceae</taxon>
        <taxon>Flavobacterium</taxon>
    </lineage>
</organism>
<dbReference type="SUPFAM" id="SSF101898">
    <property type="entry name" value="NHL repeat"/>
    <property type="match status" value="1"/>
</dbReference>
<dbReference type="Pfam" id="PF18962">
    <property type="entry name" value="Por_Secre_tail"/>
    <property type="match status" value="1"/>
</dbReference>
<dbReference type="PANTHER" id="PTHR35399">
    <property type="entry name" value="SLR8030 PROTEIN"/>
    <property type="match status" value="1"/>
</dbReference>
<evidence type="ECO:0000313" key="6">
    <source>
        <dbReference type="Proteomes" id="UP001255185"/>
    </source>
</evidence>
<dbReference type="InterPro" id="IPR013783">
    <property type="entry name" value="Ig-like_fold"/>
</dbReference>
<keyword evidence="1 3" id="KW-0732">Signal</keyword>
<dbReference type="SUPFAM" id="SSF49899">
    <property type="entry name" value="Concanavalin A-like lectins/glucanases"/>
    <property type="match status" value="4"/>
</dbReference>
<dbReference type="InterPro" id="IPR013320">
    <property type="entry name" value="ConA-like_dom_sf"/>
</dbReference>
<evidence type="ECO:0000259" key="4">
    <source>
        <dbReference type="PROSITE" id="PS50093"/>
    </source>
</evidence>
<dbReference type="Gene3D" id="2.120.10.30">
    <property type="entry name" value="TolB, C-terminal domain"/>
    <property type="match status" value="1"/>
</dbReference>
<dbReference type="NCBIfam" id="TIGR04183">
    <property type="entry name" value="Por_Secre_tail"/>
    <property type="match status" value="1"/>
</dbReference>
<proteinExistence type="predicted"/>
<dbReference type="InterPro" id="IPR022409">
    <property type="entry name" value="PKD/Chitinase_dom"/>
</dbReference>
<comment type="caution">
    <text evidence="5">The sequence shown here is derived from an EMBL/GenBank/DDBJ whole genome shotgun (WGS) entry which is preliminary data.</text>
</comment>
<dbReference type="CDD" id="cd00146">
    <property type="entry name" value="PKD"/>
    <property type="match status" value="1"/>
</dbReference>
<dbReference type="EMBL" id="JAVDVI010000001">
    <property type="protein sequence ID" value="MDR6966112.1"/>
    <property type="molecule type" value="Genomic_DNA"/>
</dbReference>
<dbReference type="SMART" id="SM00560">
    <property type="entry name" value="LamGL"/>
    <property type="match status" value="3"/>
</dbReference>
<gene>
    <name evidence="5" type="ORF">J2X31_000105</name>
</gene>
<dbReference type="Gene3D" id="3.60.21.70">
    <property type="entry name" value="PhoD-like phosphatase"/>
    <property type="match status" value="1"/>
</dbReference>
<dbReference type="Pfam" id="PF05787">
    <property type="entry name" value="PhoX"/>
    <property type="match status" value="1"/>
</dbReference>
<evidence type="ECO:0000313" key="5">
    <source>
        <dbReference type="EMBL" id="MDR6966112.1"/>
    </source>
</evidence>
<protein>
    <submittedName>
        <fullName evidence="5">PKD repeat protein</fullName>
    </submittedName>
</protein>
<dbReference type="InterPro" id="IPR008557">
    <property type="entry name" value="PhoX"/>
</dbReference>
<feature type="domain" description="PKD" evidence="4">
    <location>
        <begin position="2535"/>
        <end position="2617"/>
    </location>
</feature>
<keyword evidence="6" id="KW-1185">Reference proteome</keyword>
<dbReference type="SUPFAM" id="SSF49299">
    <property type="entry name" value="PKD domain"/>
    <property type="match status" value="1"/>
</dbReference>
<dbReference type="Proteomes" id="UP001255185">
    <property type="component" value="Unassembled WGS sequence"/>
</dbReference>
<dbReference type="Gene3D" id="2.60.120.260">
    <property type="entry name" value="Galactose-binding domain-like"/>
    <property type="match status" value="2"/>
</dbReference>
<dbReference type="InterPro" id="IPR038607">
    <property type="entry name" value="PhoD-like_sf"/>
</dbReference>
<dbReference type="PANTHER" id="PTHR35399:SF2">
    <property type="entry name" value="DUF839 DOMAIN-CONTAINING PROTEIN"/>
    <property type="match status" value="1"/>
</dbReference>
<evidence type="ECO:0000256" key="3">
    <source>
        <dbReference type="SAM" id="SignalP"/>
    </source>
</evidence>
<evidence type="ECO:0000256" key="2">
    <source>
        <dbReference type="ARBA" id="ARBA00023157"/>
    </source>
</evidence>
<reference evidence="5 6" key="1">
    <citation type="submission" date="2023-07" db="EMBL/GenBank/DDBJ databases">
        <title>Sorghum-associated microbial communities from plants grown in Nebraska, USA.</title>
        <authorList>
            <person name="Schachtman D."/>
        </authorList>
    </citation>
    <scope>NUCLEOTIDE SEQUENCE [LARGE SCALE GENOMIC DNA]</scope>
    <source>
        <strain evidence="5 6">3773</strain>
    </source>
</reference>
<dbReference type="InterPro" id="IPR026444">
    <property type="entry name" value="Secre_tail"/>
</dbReference>